<comment type="caution">
    <text evidence="1">The sequence shown here is derived from an EMBL/GenBank/DDBJ whole genome shotgun (WGS) entry which is preliminary data.</text>
</comment>
<dbReference type="AlphaFoldDB" id="A0A1E5IHZ2"/>
<evidence type="ECO:0000313" key="1">
    <source>
        <dbReference type="EMBL" id="OEG70100.1"/>
    </source>
</evidence>
<accession>A0A1E5IHZ2</accession>
<proteinExistence type="predicted"/>
<protein>
    <submittedName>
        <fullName evidence="1">Uncharacterized protein</fullName>
    </submittedName>
</protein>
<dbReference type="EMBL" id="LNVX01000471">
    <property type="protein sequence ID" value="OEG70100.1"/>
    <property type="molecule type" value="Genomic_DNA"/>
</dbReference>
<name>A0A1E5IHZ2_ENDTX</name>
<keyword evidence="2" id="KW-1185">Reference proteome</keyword>
<dbReference type="Proteomes" id="UP000095237">
    <property type="component" value="Unassembled WGS sequence"/>
</dbReference>
<gene>
    <name evidence="1" type="ORF">ATZ36_06195</name>
</gene>
<evidence type="ECO:0000313" key="2">
    <source>
        <dbReference type="Proteomes" id="UP000095237"/>
    </source>
</evidence>
<organism evidence="1 2">
    <name type="scientific">Endomicrobium trichonymphae</name>
    <dbReference type="NCBI Taxonomy" id="1408204"/>
    <lineage>
        <taxon>Bacteria</taxon>
        <taxon>Pseudomonadati</taxon>
        <taxon>Elusimicrobiota</taxon>
        <taxon>Endomicrobiia</taxon>
        <taxon>Endomicrobiales</taxon>
        <taxon>Endomicrobiaceae</taxon>
        <taxon>Candidatus Endomicrobiellum</taxon>
    </lineage>
</organism>
<sequence length="69" mass="7732">MLKLIDISLVAGIDVYNMKSKPFLADVRNIRFFFGRDAIGLTRKKYNIVADYLSPDKVTSGAADLNIHT</sequence>
<reference evidence="1 2" key="1">
    <citation type="submission" date="2015-11" db="EMBL/GenBank/DDBJ databases">
        <title>Evidence for parallel genomic evolution in an endosymbiosis of termite gut flagellates.</title>
        <authorList>
            <person name="Zheng H."/>
        </authorList>
    </citation>
    <scope>NUCLEOTIDE SEQUENCE [LARGE SCALE GENOMIC DNA]</scope>
    <source>
        <strain evidence="1 2">CET450</strain>
    </source>
</reference>